<accession>A0A640VU03</accession>
<proteinExistence type="predicted"/>
<name>A0A640VU03_9RHOB</name>
<dbReference type="EMBL" id="BLIV01000008">
    <property type="protein sequence ID" value="GFE51868.1"/>
    <property type="molecule type" value="Genomic_DNA"/>
</dbReference>
<sequence>MSTINGRHYQRTLCPVRAAKTDGYIWLEIFVYFQGRAVPIILILYSDIWHEPNAFKAKPWMTVSSQSNSPLNVAVYGDAVVNWAAAHLLVNLCDNKGLASGSPEGETNRKSIM</sequence>
<evidence type="ECO:0000313" key="2">
    <source>
        <dbReference type="Proteomes" id="UP000436522"/>
    </source>
</evidence>
<evidence type="ECO:0000313" key="1">
    <source>
        <dbReference type="EMBL" id="GFE51868.1"/>
    </source>
</evidence>
<dbReference type="Proteomes" id="UP000436522">
    <property type="component" value="Unassembled WGS sequence"/>
</dbReference>
<gene>
    <name evidence="1" type="ORF">So717_36210</name>
</gene>
<keyword evidence="2" id="KW-1185">Reference proteome</keyword>
<organism evidence="1 2">
    <name type="scientific">Roseobacter cerasinus</name>
    <dbReference type="NCBI Taxonomy" id="2602289"/>
    <lineage>
        <taxon>Bacteria</taxon>
        <taxon>Pseudomonadati</taxon>
        <taxon>Pseudomonadota</taxon>
        <taxon>Alphaproteobacteria</taxon>
        <taxon>Rhodobacterales</taxon>
        <taxon>Roseobacteraceae</taxon>
        <taxon>Roseobacter</taxon>
    </lineage>
</organism>
<protein>
    <submittedName>
        <fullName evidence="1">Uncharacterized protein</fullName>
    </submittedName>
</protein>
<reference evidence="1 2" key="1">
    <citation type="submission" date="2019-12" db="EMBL/GenBank/DDBJ databases">
        <title>Roseobacter cerasinus sp. nov., isolated from seawater around aquaculture.</title>
        <authorList>
            <person name="Muramatsu S."/>
            <person name="Takabe Y."/>
            <person name="Mori K."/>
            <person name="Takaichi S."/>
            <person name="Hanada S."/>
        </authorList>
    </citation>
    <scope>NUCLEOTIDE SEQUENCE [LARGE SCALE GENOMIC DNA]</scope>
    <source>
        <strain evidence="1 2">AI77</strain>
    </source>
</reference>
<dbReference type="RefSeq" id="WP_159980041.1">
    <property type="nucleotide sequence ID" value="NZ_BLIV01000008.1"/>
</dbReference>
<dbReference type="AlphaFoldDB" id="A0A640VU03"/>
<comment type="caution">
    <text evidence="1">The sequence shown here is derived from an EMBL/GenBank/DDBJ whole genome shotgun (WGS) entry which is preliminary data.</text>
</comment>